<feature type="coiled-coil region" evidence="1">
    <location>
        <begin position="76"/>
        <end position="105"/>
    </location>
</feature>
<evidence type="ECO:0000256" key="1">
    <source>
        <dbReference type="SAM" id="Coils"/>
    </source>
</evidence>
<dbReference type="PANTHER" id="PTHR35506">
    <property type="entry name" value="OS02G0135600 PROTEIN"/>
    <property type="match status" value="1"/>
</dbReference>
<organism evidence="2 3">
    <name type="scientific">Anaeramoeba flamelloides</name>
    <dbReference type="NCBI Taxonomy" id="1746091"/>
    <lineage>
        <taxon>Eukaryota</taxon>
        <taxon>Metamonada</taxon>
        <taxon>Anaeramoebidae</taxon>
        <taxon>Anaeramoeba</taxon>
    </lineage>
</organism>
<evidence type="ECO:0000313" key="2">
    <source>
        <dbReference type="EMBL" id="KAJ3437220.1"/>
    </source>
</evidence>
<dbReference type="EMBL" id="JANTQA010000036">
    <property type="protein sequence ID" value="KAJ3437220.1"/>
    <property type="molecule type" value="Genomic_DNA"/>
</dbReference>
<dbReference type="Proteomes" id="UP001146793">
    <property type="component" value="Unassembled WGS sequence"/>
</dbReference>
<name>A0AAV7Z9E6_9EUKA</name>
<evidence type="ECO:0000313" key="3">
    <source>
        <dbReference type="Proteomes" id="UP001146793"/>
    </source>
</evidence>
<dbReference type="AlphaFoldDB" id="A0AAV7Z9E6"/>
<keyword evidence="1" id="KW-0175">Coiled coil</keyword>
<accession>A0AAV7Z9E6</accession>
<proteinExistence type="predicted"/>
<reference evidence="2" key="1">
    <citation type="submission" date="2022-08" db="EMBL/GenBank/DDBJ databases">
        <title>Novel sulphate-reducing endosymbionts in the free-living metamonad Anaeramoeba.</title>
        <authorList>
            <person name="Jerlstrom-Hultqvist J."/>
            <person name="Cepicka I."/>
            <person name="Gallot-Lavallee L."/>
            <person name="Salas-Leiva D."/>
            <person name="Curtis B.A."/>
            <person name="Zahonova K."/>
            <person name="Pipaliya S."/>
            <person name="Dacks J."/>
            <person name="Roger A.J."/>
        </authorList>
    </citation>
    <scope>NUCLEOTIDE SEQUENCE</scope>
    <source>
        <strain evidence="2">Busselton2</strain>
    </source>
</reference>
<comment type="caution">
    <text evidence="2">The sequence shown here is derived from an EMBL/GenBank/DDBJ whole genome shotgun (WGS) entry which is preliminary data.</text>
</comment>
<gene>
    <name evidence="2" type="ORF">M0812_19294</name>
</gene>
<dbReference type="PANTHER" id="PTHR35506:SF1">
    <property type="entry name" value="OS02G0135600 PROTEIN"/>
    <property type="match status" value="1"/>
</dbReference>
<sequence length="297" mass="34077">MNGFKAVIFFGSGTNKILTTQEHPNLDWISFKGCSGVLQARRSSENYSKDEYKIFLLSQMFNYYDQFFSENGEVDFEIVEEKEKEKEKENENEKEEIKALQTNQKIKDFSSRYGGMKGTILTNSKASKSFALSIGCVPLSLPENGSELAEKIFSLEEQQDYFFVDFGNKVEIIEAAIQELKKQEEKFYFVVASSLNIKESLCFEKLQQGTGERIMKKGGFRPKQSWKMTGLKDLTKVCQGGGSIYVSYWKEGVSREDQATKFKPEECKQKGCNLTIYAERFIWEIGYRLGFTPKYGA</sequence>
<protein>
    <submittedName>
        <fullName evidence="2">Uncharacterized protein</fullName>
    </submittedName>
</protein>